<keyword evidence="3" id="KW-1185">Reference proteome</keyword>
<evidence type="ECO:0000313" key="3">
    <source>
        <dbReference type="Proteomes" id="UP001176806"/>
    </source>
</evidence>
<dbReference type="SUPFAM" id="SSF160719">
    <property type="entry name" value="gpW/gp25-like"/>
    <property type="match status" value="1"/>
</dbReference>
<accession>A0ABT8WP46</accession>
<feature type="domain" description="IraD/Gp25-like" evidence="1">
    <location>
        <begin position="32"/>
        <end position="121"/>
    </location>
</feature>
<evidence type="ECO:0000259" key="1">
    <source>
        <dbReference type="Pfam" id="PF04965"/>
    </source>
</evidence>
<organism evidence="2 3">
    <name type="scientific">Flavivirga jejuensis</name>
    <dbReference type="NCBI Taxonomy" id="870487"/>
    <lineage>
        <taxon>Bacteria</taxon>
        <taxon>Pseudomonadati</taxon>
        <taxon>Bacteroidota</taxon>
        <taxon>Flavobacteriia</taxon>
        <taxon>Flavobacteriales</taxon>
        <taxon>Flavobacteriaceae</taxon>
        <taxon>Flavivirga</taxon>
    </lineage>
</organism>
<dbReference type="Gene3D" id="3.10.450.40">
    <property type="match status" value="1"/>
</dbReference>
<reference evidence="2" key="1">
    <citation type="submission" date="2023-07" db="EMBL/GenBank/DDBJ databases">
        <title>Two novel species in the genus Flavivirga.</title>
        <authorList>
            <person name="Kwon K."/>
        </authorList>
    </citation>
    <scope>NUCLEOTIDE SEQUENCE</scope>
    <source>
        <strain evidence="2">KACC 14158</strain>
    </source>
</reference>
<dbReference type="EMBL" id="JAUOEL010000004">
    <property type="protein sequence ID" value="MDO5974924.1"/>
    <property type="molecule type" value="Genomic_DNA"/>
</dbReference>
<gene>
    <name evidence="2" type="ORF">Q4Q40_12065</name>
</gene>
<sequence length="135" mass="16307">MNTKEKSTFLGTGWHFPIKFSAYTKDVTMVSNAECIVQNIRMLLSTRQGERPMYPEYGHQLYIMIFETMDQTLIYRVKEHLEYIFMIHEPRITLEDIIIEEKEDYENIILIDLHYLIRESNTRTNLVFPYYLIEK</sequence>
<dbReference type="Pfam" id="PF04965">
    <property type="entry name" value="GPW_gp25"/>
    <property type="match status" value="1"/>
</dbReference>
<dbReference type="Proteomes" id="UP001176806">
    <property type="component" value="Unassembled WGS sequence"/>
</dbReference>
<proteinExistence type="predicted"/>
<protein>
    <submittedName>
        <fullName evidence="2">GPW/gp25 family protein</fullName>
    </submittedName>
</protein>
<name>A0ABT8WP46_9FLAO</name>
<dbReference type="InterPro" id="IPR007048">
    <property type="entry name" value="IraD/Gp25-like"/>
</dbReference>
<dbReference type="RefSeq" id="WP_303302076.1">
    <property type="nucleotide sequence ID" value="NZ_BAABDA010000018.1"/>
</dbReference>
<evidence type="ECO:0000313" key="2">
    <source>
        <dbReference type="EMBL" id="MDO5974924.1"/>
    </source>
</evidence>
<comment type="caution">
    <text evidence="2">The sequence shown here is derived from an EMBL/GenBank/DDBJ whole genome shotgun (WGS) entry which is preliminary data.</text>
</comment>